<dbReference type="RefSeq" id="WP_054291858.1">
    <property type="nucleotide sequence ID" value="NZ_CP012752.1"/>
</dbReference>
<organism evidence="2 3">
    <name type="scientific">Kibdelosporangium phytohabitans</name>
    <dbReference type="NCBI Taxonomy" id="860235"/>
    <lineage>
        <taxon>Bacteria</taxon>
        <taxon>Bacillati</taxon>
        <taxon>Actinomycetota</taxon>
        <taxon>Actinomycetes</taxon>
        <taxon>Pseudonocardiales</taxon>
        <taxon>Pseudonocardiaceae</taxon>
        <taxon>Kibdelosporangium</taxon>
    </lineage>
</organism>
<dbReference type="STRING" id="860235.AOZ06_26360"/>
<protein>
    <recommendedName>
        <fullName evidence="4">Asp23/Gls24 family envelope stress response protein</fullName>
    </recommendedName>
</protein>
<dbReference type="OrthoDB" id="4570226at2"/>
<keyword evidence="3" id="KW-1185">Reference proteome</keyword>
<sequence>MFESVISAPVVAAIAVDAASRVPGVRVQPGLTDLVGAVARLARQRVKGLAPAATEGVRVRFPSEHSTSIKIDIALSGLDQATAAAHLVQQAVAGAVTAATGLAVTSVQVSILDIDLPQWFS</sequence>
<gene>
    <name evidence="2" type="ORF">AOZ06_26360</name>
</gene>
<reference evidence="2 3" key="1">
    <citation type="submission" date="2015-07" db="EMBL/GenBank/DDBJ databases">
        <title>Genome sequencing of Kibdelosporangium phytohabitans.</title>
        <authorList>
            <person name="Qin S."/>
            <person name="Xing K."/>
        </authorList>
    </citation>
    <scope>NUCLEOTIDE SEQUENCE [LARGE SCALE GENOMIC DNA]</scope>
    <source>
        <strain evidence="2 3">KLBMP1111</strain>
    </source>
</reference>
<evidence type="ECO:0000313" key="2">
    <source>
        <dbReference type="EMBL" id="ALG09954.1"/>
    </source>
</evidence>
<evidence type="ECO:0000256" key="1">
    <source>
        <dbReference type="ARBA" id="ARBA00005721"/>
    </source>
</evidence>
<dbReference type="Pfam" id="PF03780">
    <property type="entry name" value="Asp23"/>
    <property type="match status" value="1"/>
</dbReference>
<dbReference type="EMBL" id="CP012752">
    <property type="protein sequence ID" value="ALG09954.1"/>
    <property type="molecule type" value="Genomic_DNA"/>
</dbReference>
<evidence type="ECO:0000313" key="3">
    <source>
        <dbReference type="Proteomes" id="UP000063699"/>
    </source>
</evidence>
<dbReference type="Proteomes" id="UP000063699">
    <property type="component" value="Chromosome"/>
</dbReference>
<dbReference type="AlphaFoldDB" id="A0A0N9I2Q5"/>
<comment type="similarity">
    <text evidence="1">Belongs to the asp23 family.</text>
</comment>
<proteinExistence type="inferred from homology"/>
<name>A0A0N9I2Q5_9PSEU</name>
<evidence type="ECO:0008006" key="4">
    <source>
        <dbReference type="Google" id="ProtNLM"/>
    </source>
</evidence>
<dbReference type="InterPro" id="IPR005531">
    <property type="entry name" value="Asp23"/>
</dbReference>
<accession>A0A0N9I2Q5</accession>
<dbReference type="KEGG" id="kphy:AOZ06_26360"/>